<dbReference type="AlphaFoldDB" id="A0A1G1KRI4"/>
<feature type="chain" id="PRO_5009576498" evidence="1">
    <location>
        <begin position="26"/>
        <end position="762"/>
    </location>
</feature>
<accession>A0A1G1KRI4</accession>
<feature type="signal peptide" evidence="1">
    <location>
        <begin position="1"/>
        <end position="25"/>
    </location>
</feature>
<evidence type="ECO:0000313" key="3">
    <source>
        <dbReference type="Proteomes" id="UP000178187"/>
    </source>
</evidence>
<dbReference type="EMBL" id="MHFR01000063">
    <property type="protein sequence ID" value="OGW95412.1"/>
    <property type="molecule type" value="Genomic_DNA"/>
</dbReference>
<dbReference type="Proteomes" id="UP000178187">
    <property type="component" value="Unassembled WGS sequence"/>
</dbReference>
<evidence type="ECO:0000313" key="2">
    <source>
        <dbReference type="EMBL" id="OGW95412.1"/>
    </source>
</evidence>
<protein>
    <submittedName>
        <fullName evidence="2">Uncharacterized protein</fullName>
    </submittedName>
</protein>
<sequence length="762" mass="84861">MKQIQRAFISGVVVMVLMFPQTLHAAVIQKAKDGVVALKDQVVSAGSYVKNRVVNAKKDAGNVKSKVVSAGDYTKDHITDVNIEALPGRFAFVSGDYKKFQAHQWMEAGYVGGIKDLSVKYVDEKEGITADMEAGAIIDEYDYKGAIEIEKEEEWFAKFEFSQFPKYFSDRGGVYYPFPVNSDPASGRDLRLDIGKFAFEAGLLEKGNRPEIIFEYEHEKKNGDKSSTAWTSVTEGGIGKKIGPAFREITENVDDFNLNLKKDIKGYTVKAGQNFEIVTSNSLSNQQNISSSGGNNAYLHTQDITLQAKSFATNLGAERWFLNEKVFSGAAYKYARINNREKENMRDVVNGAPSARGSTFSENKFNARANNSDNSNLAVLGTTVMPWKWLMVNGRLKGEIKDNNGFSTYPSDIGTGGGTSSSTINASAPDGIIDHTEVTDLVQSQKKLGEGLSLRFKAIPRTALYSDVDLEQVLYHRNSAREPVGGQSPAAVASGESIIREVITHSPRFNWTIGGNYQPWMFLNSTAQFRYKWARDNINNHWPQGNLITDPDIAFYEDVKKHVVELTSKTSVRPCRLVQSSFRYQLTNTQYFTTFAQPLSKTIRTQYFTNVYTIDTSLYLRKDTTLTGAFSKQNHSLFLPSITFPTFNTNSNNWMLTGDYHPNGKVSIYSTLYYSIARNYDNFTGGGDGASNLGAPFTPTSGLPLGADFTRTGITVGVKWSPKERITVSPQFAFYRYNPNHKFDLGGYEAYVGSLEISYNWA</sequence>
<proteinExistence type="predicted"/>
<evidence type="ECO:0000256" key="1">
    <source>
        <dbReference type="SAM" id="SignalP"/>
    </source>
</evidence>
<comment type="caution">
    <text evidence="2">The sequence shown here is derived from an EMBL/GenBank/DDBJ whole genome shotgun (WGS) entry which is preliminary data.</text>
</comment>
<gene>
    <name evidence="2" type="ORF">A3G33_10555</name>
</gene>
<organism evidence="2 3">
    <name type="scientific">Candidatus Danuiimicrobium aquiferis</name>
    <dbReference type="NCBI Taxonomy" id="1801832"/>
    <lineage>
        <taxon>Bacteria</taxon>
        <taxon>Pseudomonadati</taxon>
        <taxon>Candidatus Omnitrophota</taxon>
        <taxon>Candidatus Danuiimicrobium</taxon>
    </lineage>
</organism>
<reference evidence="2 3" key="1">
    <citation type="journal article" date="2016" name="Nat. Commun.">
        <title>Thousands of microbial genomes shed light on interconnected biogeochemical processes in an aquifer system.</title>
        <authorList>
            <person name="Anantharaman K."/>
            <person name="Brown C.T."/>
            <person name="Hug L.A."/>
            <person name="Sharon I."/>
            <person name="Castelle C.J."/>
            <person name="Probst A.J."/>
            <person name="Thomas B.C."/>
            <person name="Singh A."/>
            <person name="Wilkins M.J."/>
            <person name="Karaoz U."/>
            <person name="Brodie E.L."/>
            <person name="Williams K.H."/>
            <person name="Hubbard S.S."/>
            <person name="Banfield J.F."/>
        </authorList>
    </citation>
    <scope>NUCLEOTIDE SEQUENCE [LARGE SCALE GENOMIC DNA]</scope>
</reference>
<keyword evidence="1" id="KW-0732">Signal</keyword>
<name>A0A1G1KRI4_9BACT</name>